<accession>A0A1M6MRX0</accession>
<dbReference type="RefSeq" id="WP_072903158.1">
    <property type="nucleotide sequence ID" value="NZ_FRAD01000008.1"/>
</dbReference>
<sequence>MYKRNTKHISQNNEILMDTTTYVEFCKPDFNQYIDDKSKNKKYVEIYTYINNGSQCTKKYCEDFNFNKYKVVLKPTGMDYCFFIGKNVTNNKVYDIGNLLMEQNTVFNLNNNFNIYEAENKFPTMKYDDIYKYLGFGQNGDCLFDNSSKEDNDGMIYNESLKSQLNILYKEIYSGLFNDIKKQYYDSFQFNMPVNNYIISSIYNISKKVIDNPETDLDSEINNMVTELKLKYK</sequence>
<protein>
    <submittedName>
        <fullName evidence="1">Uncharacterized protein</fullName>
    </submittedName>
</protein>
<proteinExistence type="predicted"/>
<organism evidence="1 2">
    <name type="scientific">Hathewaya proteolytica DSM 3090</name>
    <dbReference type="NCBI Taxonomy" id="1121331"/>
    <lineage>
        <taxon>Bacteria</taxon>
        <taxon>Bacillati</taxon>
        <taxon>Bacillota</taxon>
        <taxon>Clostridia</taxon>
        <taxon>Eubacteriales</taxon>
        <taxon>Clostridiaceae</taxon>
        <taxon>Hathewaya</taxon>
    </lineage>
</organism>
<dbReference type="Proteomes" id="UP000183952">
    <property type="component" value="Unassembled WGS sequence"/>
</dbReference>
<keyword evidence="2" id="KW-1185">Reference proteome</keyword>
<gene>
    <name evidence="1" type="ORF">SAMN02745248_01137</name>
</gene>
<name>A0A1M6MRX0_9CLOT</name>
<dbReference type="EMBL" id="FRAD01000008">
    <property type="protein sequence ID" value="SHJ86139.1"/>
    <property type="molecule type" value="Genomic_DNA"/>
</dbReference>
<dbReference type="AlphaFoldDB" id="A0A1M6MRX0"/>
<evidence type="ECO:0000313" key="2">
    <source>
        <dbReference type="Proteomes" id="UP000183952"/>
    </source>
</evidence>
<reference evidence="1 2" key="1">
    <citation type="submission" date="2016-11" db="EMBL/GenBank/DDBJ databases">
        <authorList>
            <person name="Jaros S."/>
            <person name="Januszkiewicz K."/>
            <person name="Wedrychowicz H."/>
        </authorList>
    </citation>
    <scope>NUCLEOTIDE SEQUENCE [LARGE SCALE GENOMIC DNA]</scope>
    <source>
        <strain evidence="1 2">DSM 3090</strain>
    </source>
</reference>
<dbReference type="STRING" id="1121331.SAMN02745248_01137"/>
<evidence type="ECO:0000313" key="1">
    <source>
        <dbReference type="EMBL" id="SHJ86139.1"/>
    </source>
</evidence>